<evidence type="ECO:0000313" key="3">
    <source>
        <dbReference type="Proteomes" id="UP000078561"/>
    </source>
</evidence>
<dbReference type="PROSITE" id="PS50878">
    <property type="entry name" value="RT_POL"/>
    <property type="match status" value="1"/>
</dbReference>
<evidence type="ECO:0000313" key="2">
    <source>
        <dbReference type="EMBL" id="SAL97539.1"/>
    </source>
</evidence>
<evidence type="ECO:0000259" key="1">
    <source>
        <dbReference type="PROSITE" id="PS50878"/>
    </source>
</evidence>
<reference evidence="2" key="1">
    <citation type="submission" date="2016-04" db="EMBL/GenBank/DDBJ databases">
        <authorList>
            <person name="Evans L.H."/>
            <person name="Alamgir A."/>
            <person name="Owens N."/>
            <person name="Weber N.D."/>
            <person name="Virtaneva K."/>
            <person name="Barbian K."/>
            <person name="Babar A."/>
            <person name="Rosenke K."/>
        </authorList>
    </citation>
    <scope>NUCLEOTIDE SEQUENCE [LARGE SCALE GENOMIC DNA]</scope>
    <source>
        <strain evidence="2">CBS 101.48</strain>
    </source>
</reference>
<organism evidence="2">
    <name type="scientific">Absidia glauca</name>
    <name type="common">Pin mould</name>
    <dbReference type="NCBI Taxonomy" id="4829"/>
    <lineage>
        <taxon>Eukaryota</taxon>
        <taxon>Fungi</taxon>
        <taxon>Fungi incertae sedis</taxon>
        <taxon>Mucoromycota</taxon>
        <taxon>Mucoromycotina</taxon>
        <taxon>Mucoromycetes</taxon>
        <taxon>Mucorales</taxon>
        <taxon>Cunninghamellaceae</taxon>
        <taxon>Absidia</taxon>
    </lineage>
</organism>
<name>A0A163KQU7_ABSGL</name>
<dbReference type="STRING" id="4829.A0A163KQU7"/>
<dbReference type="InterPro" id="IPR026960">
    <property type="entry name" value="RVT-Znf"/>
</dbReference>
<dbReference type="AlphaFoldDB" id="A0A163KQU7"/>
<feature type="domain" description="Reverse transcriptase" evidence="1">
    <location>
        <begin position="440"/>
        <end position="744"/>
    </location>
</feature>
<dbReference type="Gene3D" id="3.60.10.10">
    <property type="entry name" value="Endonuclease/exonuclease/phosphatase"/>
    <property type="match status" value="1"/>
</dbReference>
<accession>A0A163KQU7</accession>
<dbReference type="PANTHER" id="PTHR31635:SF196">
    <property type="entry name" value="REVERSE TRANSCRIPTASE DOMAIN-CONTAINING PROTEIN-RELATED"/>
    <property type="match status" value="1"/>
</dbReference>
<dbReference type="InterPro" id="IPR000477">
    <property type="entry name" value="RT_dom"/>
</dbReference>
<dbReference type="EMBL" id="LT551812">
    <property type="protein sequence ID" value="SAL97539.1"/>
    <property type="molecule type" value="Genomic_DNA"/>
</dbReference>
<sequence>MFPNATTLTSKHCAIIILNSNYNMTNESISTDQRCITATICDPSTSTTLNIANIYAPAQRDSPEKKSFYTTMPTWPVFNNDSILDDWILLGDFNVNLHNPGLPSWLSTWNEWRHTHFTNCAPDASPTFHSGEHRSTIDYILGAHNLQSRLVNFNKIYLPAAWTDHHLLCTDYLLDGIDIGPGCWRFNPQILANHDYQSLLTATVQAFFQQVQLDHESNVIQTWDYLKSVLQLTAKNFSRQLQSTQADTIAHLQKEHSKLSSSNASTSLPVAPGLANQLEQVEAALNDHTDQMTAQLLLRSATRWKEKGERNNKYFFRVIKTRENQQTIRSLKMEGSAHKARDTNSILKTARGFYKKLYTPTDIDDAEVSSLLDNVPTSATLNEDQAATLVAPPSEEELDDLIRHSPLGKSPGLDGLPFEVYKYLFSISDDAKGLFLQVLESAIRGDFSSSWSETRMILLYKKGDPEQLKNWRPLSLINTDAKIFTKLVTNRLNKVMDKMINPLQTGFMHGRMISDNGWVLQAVMQHFQSIDPNGTLPTVAACFDQEKAYDRIHPDYLAKTLFHFGFPAILVKTLYNLFFKTKVSLSINGWLGAPFFQRRGLRQGDPLSPLLFNIAFEPLLRTILNSPQLPGVRLDHPSQVTPHYRRRMDMDPQQAQRISSTARMLAYADDLLVFLRNTEDWSNIITLLERYGRASNAKINLQKTCLISLSGHPHQSWLSLCQRHSLDWHDSRNPSAYRYLGYPLISHPKQMDNFSERMHQAIATHANILKGRHLSVIGSSIVVNSLLLSKLWHILRVCVLPTKWMDKIRRTIIAFLLPFWPKPSWSTCCLPKRYGGLATVDLHQQQLALQLIYLQRLSGPALPNDLTSPLLLDMLQYHAGEREPDRLISETVRILPLTKKLPALHHIVQVALKMDIALPLWTATVPFRGITPVKELRPRDFRMKLHTQSCWLSVPPAPPFKIPLGWRLPSKSWTLFWKLPIPLKAFTVWWRLLHGFLPTKSRLHSLSPSTFLSPLCPHCQTTEEDDFHFFVGCPQKEAIWLNNWHWHQHAPPPSSNDLWYSLMAPSKHDQQTLQWAGAIMLAIWRQHWQSHFEETSWSLRAAQASIRM</sequence>
<dbReference type="InterPro" id="IPR036691">
    <property type="entry name" value="Endo/exonu/phosph_ase_sf"/>
</dbReference>
<dbReference type="SUPFAM" id="SSF56672">
    <property type="entry name" value="DNA/RNA polymerases"/>
    <property type="match status" value="1"/>
</dbReference>
<dbReference type="Pfam" id="PF13966">
    <property type="entry name" value="zf-RVT"/>
    <property type="match status" value="1"/>
</dbReference>
<keyword evidence="3" id="KW-1185">Reference proteome</keyword>
<dbReference type="Pfam" id="PF00078">
    <property type="entry name" value="RVT_1"/>
    <property type="match status" value="1"/>
</dbReference>
<dbReference type="SUPFAM" id="SSF56219">
    <property type="entry name" value="DNase I-like"/>
    <property type="match status" value="1"/>
</dbReference>
<dbReference type="InterPro" id="IPR043502">
    <property type="entry name" value="DNA/RNA_pol_sf"/>
</dbReference>
<dbReference type="Proteomes" id="UP000078561">
    <property type="component" value="Unassembled WGS sequence"/>
</dbReference>
<dbReference type="OrthoDB" id="2281256at2759"/>
<dbReference type="OMA" id="NDWHANS"/>
<dbReference type="CDD" id="cd01650">
    <property type="entry name" value="RT_nLTR_like"/>
    <property type="match status" value="1"/>
</dbReference>
<gene>
    <name evidence="2" type="primary">ABSGL_03036.1 scaffold 4112</name>
</gene>
<protein>
    <recommendedName>
        <fullName evidence="1">Reverse transcriptase domain-containing protein</fullName>
    </recommendedName>
</protein>
<dbReference type="PANTHER" id="PTHR31635">
    <property type="entry name" value="REVERSE TRANSCRIPTASE DOMAIN-CONTAINING PROTEIN-RELATED"/>
    <property type="match status" value="1"/>
</dbReference>
<dbReference type="InParanoid" id="A0A163KQU7"/>
<proteinExistence type="predicted"/>